<dbReference type="AlphaFoldDB" id="A0A1I6KAZ1"/>
<dbReference type="Proteomes" id="UP000198824">
    <property type="component" value="Unassembled WGS sequence"/>
</dbReference>
<proteinExistence type="predicted"/>
<dbReference type="Gene3D" id="3.40.50.12780">
    <property type="entry name" value="N-terminal domain of ligase-like"/>
    <property type="match status" value="1"/>
</dbReference>
<gene>
    <name evidence="3" type="ORF">SAMN05192580_1525</name>
</gene>
<name>A0A1I6KAZ1_9SPHN</name>
<evidence type="ECO:0000259" key="1">
    <source>
        <dbReference type="Pfam" id="PF00501"/>
    </source>
</evidence>
<dbReference type="PROSITE" id="PS00455">
    <property type="entry name" value="AMP_BINDING"/>
    <property type="match status" value="1"/>
</dbReference>
<reference evidence="3 4" key="1">
    <citation type="submission" date="2016-10" db="EMBL/GenBank/DDBJ databases">
        <authorList>
            <person name="de Groot N.N."/>
        </authorList>
    </citation>
    <scope>NUCLEOTIDE SEQUENCE [LARGE SCALE GENOMIC DNA]</scope>
    <source>
        <strain evidence="3 4">S5-249</strain>
    </source>
</reference>
<dbReference type="InterPro" id="IPR045851">
    <property type="entry name" value="AMP-bd_C_sf"/>
</dbReference>
<dbReference type="STRING" id="1166337.SAMN05192580_1525"/>
<dbReference type="InterPro" id="IPR025110">
    <property type="entry name" value="AMP-bd_C"/>
</dbReference>
<dbReference type="RefSeq" id="WP_093312926.1">
    <property type="nucleotide sequence ID" value="NZ_FOZG01000001.1"/>
</dbReference>
<protein>
    <submittedName>
        <fullName evidence="3">Long-chain acyl-CoA synthetase</fullName>
    </submittedName>
</protein>
<accession>A0A1I6KAZ1</accession>
<dbReference type="OrthoDB" id="9803968at2"/>
<dbReference type="InterPro" id="IPR020845">
    <property type="entry name" value="AMP-binding_CS"/>
</dbReference>
<dbReference type="InterPro" id="IPR000873">
    <property type="entry name" value="AMP-dep_synth/lig_dom"/>
</dbReference>
<dbReference type="PANTHER" id="PTHR43767">
    <property type="entry name" value="LONG-CHAIN-FATTY-ACID--COA LIGASE"/>
    <property type="match status" value="1"/>
</dbReference>
<feature type="domain" description="AMP-dependent synthetase/ligase" evidence="1">
    <location>
        <begin position="52"/>
        <end position="428"/>
    </location>
</feature>
<dbReference type="SUPFAM" id="SSF56801">
    <property type="entry name" value="Acetyl-CoA synthetase-like"/>
    <property type="match status" value="1"/>
</dbReference>
<evidence type="ECO:0000313" key="3">
    <source>
        <dbReference type="EMBL" id="SFR88423.1"/>
    </source>
</evidence>
<organism evidence="3 4">
    <name type="scientific">Sphingomonas jatrophae</name>
    <dbReference type="NCBI Taxonomy" id="1166337"/>
    <lineage>
        <taxon>Bacteria</taxon>
        <taxon>Pseudomonadati</taxon>
        <taxon>Pseudomonadota</taxon>
        <taxon>Alphaproteobacteria</taxon>
        <taxon>Sphingomonadales</taxon>
        <taxon>Sphingomonadaceae</taxon>
        <taxon>Sphingomonas</taxon>
    </lineage>
</organism>
<dbReference type="InterPro" id="IPR050237">
    <property type="entry name" value="ATP-dep_AMP-bd_enzyme"/>
</dbReference>
<dbReference type="Pfam" id="PF00501">
    <property type="entry name" value="AMP-binding"/>
    <property type="match status" value="1"/>
</dbReference>
<evidence type="ECO:0000313" key="4">
    <source>
        <dbReference type="Proteomes" id="UP000198824"/>
    </source>
</evidence>
<sequence length="569" mass="61558">MFDPKATKRNNRLDTRIMKFSGAGGPWLTLYSANLPRQFAATKHHFLDHWNEWMNDAPEAPAIRYFDQVLTVADIDLRSQGLAGWLSDSGIKAGDRVAVILQNVPEFTVAVLAAWKLGAVPVPCNPMYRPAELADLFIDFRPVAIVCDVRQVEEINAAVTSAGLNPAVITTDVRNGARVDQRVAPAGIASGSIGENWRASAAGKIIRPPRHGGELALILYTSGTTGRPKGVMIQHDALCFNAELSAIWMRLHSDSRMLGLAPYFHITGFVLHMAVSIVARCAVGLTYRFHPEVILAFQRDFEATTTVAAITAFNALSSLPDISIADFGHMDVAFSGGAPIAPALRNTLQQRLGLNLIPVYGMTETCAPTHMGLPGCEVPTDPETGALSVGVPISSTEMKIVDAKGNPLPPGQAGEVWVRGPQVTAGYWKRPLETAEVMAPEGWLRTGDVGTMDAAGWLYIVDRQKDMINAAGFKVWPRQVEDVLLEHSAVHEAAVVGEPDAYRGETVVAYVAVRAGAIVQAADLEAHCREKLAAYKVPRRFTILDEIPKTVTGKIRRVAVRTTPAAPSE</sequence>
<dbReference type="GO" id="GO:0016878">
    <property type="term" value="F:acid-thiol ligase activity"/>
    <property type="evidence" value="ECO:0007669"/>
    <property type="project" value="UniProtKB-ARBA"/>
</dbReference>
<dbReference type="Pfam" id="PF13193">
    <property type="entry name" value="AMP-binding_C"/>
    <property type="match status" value="1"/>
</dbReference>
<dbReference type="Gene3D" id="3.30.300.30">
    <property type="match status" value="1"/>
</dbReference>
<keyword evidence="4" id="KW-1185">Reference proteome</keyword>
<evidence type="ECO:0000259" key="2">
    <source>
        <dbReference type="Pfam" id="PF13193"/>
    </source>
</evidence>
<feature type="domain" description="AMP-binding enzyme C-terminal" evidence="2">
    <location>
        <begin position="479"/>
        <end position="554"/>
    </location>
</feature>
<dbReference type="EMBL" id="FOZG01000001">
    <property type="protein sequence ID" value="SFR88423.1"/>
    <property type="molecule type" value="Genomic_DNA"/>
</dbReference>
<dbReference type="PANTHER" id="PTHR43767:SF1">
    <property type="entry name" value="NONRIBOSOMAL PEPTIDE SYNTHASE PES1 (EUROFUNG)-RELATED"/>
    <property type="match status" value="1"/>
</dbReference>
<dbReference type="InterPro" id="IPR042099">
    <property type="entry name" value="ANL_N_sf"/>
</dbReference>